<sequence>MSNTNTGTVKWFNEEKGFGFISQDNGGADVFVHFRAIVSEGFKTLKEGQKVSFEVENGQKGLQAANVVAQ</sequence>
<dbReference type="InterPro" id="IPR002059">
    <property type="entry name" value="CSP_DNA-bd"/>
</dbReference>
<dbReference type="PRINTS" id="PR00050">
    <property type="entry name" value="COLDSHOCK"/>
</dbReference>
<proteinExistence type="predicted"/>
<dbReference type="EMBL" id="VXDD01000003">
    <property type="protein sequence ID" value="KAB0301672.1"/>
    <property type="molecule type" value="Genomic_DNA"/>
</dbReference>
<protein>
    <submittedName>
        <fullName evidence="7">Cold-shock protein</fullName>
    </submittedName>
</protein>
<dbReference type="EMBL" id="VWSE01000002">
    <property type="protein sequence ID" value="KAB0291888.1"/>
    <property type="molecule type" value="Genomic_DNA"/>
</dbReference>
<keyword evidence="2" id="KW-0963">Cytoplasm</keyword>
<reference evidence="6 9" key="2">
    <citation type="submission" date="2019-09" db="EMBL/GenBank/DDBJ databases">
        <title>Vibrio Fortis S7-72.</title>
        <authorList>
            <person name="Das S.K."/>
        </authorList>
    </citation>
    <scope>NUCLEOTIDE SEQUENCE [LARGE SCALE GENOMIC DNA]</scope>
    <source>
        <strain evidence="6 9">S7-72</strain>
    </source>
</reference>
<dbReference type="AlphaFoldDB" id="A0A066UPD3"/>
<dbReference type="PROSITE" id="PS00352">
    <property type="entry name" value="CSD_1"/>
    <property type="match status" value="1"/>
</dbReference>
<dbReference type="EMBL" id="JFFR01000009">
    <property type="protein sequence ID" value="KDN29291.1"/>
    <property type="molecule type" value="Genomic_DNA"/>
</dbReference>
<evidence type="ECO:0000259" key="4">
    <source>
        <dbReference type="PROSITE" id="PS51857"/>
    </source>
</evidence>
<gene>
    <name evidence="5" type="ORF">F2P58_01780</name>
    <name evidence="6" type="ORF">F2Z80_21770</name>
    <name evidence="7" type="ORF">VFDL14_13975</name>
</gene>
<dbReference type="Proteomes" id="UP000027219">
    <property type="component" value="Unassembled WGS sequence"/>
</dbReference>
<dbReference type="Gene3D" id="2.40.50.140">
    <property type="entry name" value="Nucleic acid-binding proteins"/>
    <property type="match status" value="1"/>
</dbReference>
<dbReference type="InterPro" id="IPR050181">
    <property type="entry name" value="Cold_shock_domain"/>
</dbReference>
<dbReference type="InterPro" id="IPR019844">
    <property type="entry name" value="CSD_CS"/>
</dbReference>
<evidence type="ECO:0000313" key="9">
    <source>
        <dbReference type="Proteomes" id="UP000326687"/>
    </source>
</evidence>
<dbReference type="Proteomes" id="UP000326687">
    <property type="component" value="Unassembled WGS sequence"/>
</dbReference>
<dbReference type="Proteomes" id="UP000326789">
    <property type="component" value="Unassembled WGS sequence"/>
</dbReference>
<dbReference type="InterPro" id="IPR012340">
    <property type="entry name" value="NA-bd_OB-fold"/>
</dbReference>
<dbReference type="Gene3D" id="6.20.370.130">
    <property type="match status" value="1"/>
</dbReference>
<comment type="subcellular location">
    <subcellularLocation>
        <location evidence="1 3">Cytoplasm</location>
    </subcellularLocation>
</comment>
<dbReference type="STRING" id="212667.VFDL14_13975"/>
<feature type="domain" description="CSD" evidence="4">
    <location>
        <begin position="4"/>
        <end position="69"/>
    </location>
</feature>
<reference evidence="5 10" key="3">
    <citation type="submission" date="2019-09" db="EMBL/GenBank/DDBJ databases">
        <title>Whole genome sequence of Vibrio fortis.</title>
        <authorList>
            <person name="Das S.K."/>
        </authorList>
    </citation>
    <scope>NUCLEOTIDE SEQUENCE [LARGE SCALE GENOMIC DNA]</scope>
    <source>
        <strain evidence="5 10">AN60</strain>
    </source>
</reference>
<evidence type="ECO:0000313" key="6">
    <source>
        <dbReference type="EMBL" id="KAB0301672.1"/>
    </source>
</evidence>
<evidence type="ECO:0000313" key="8">
    <source>
        <dbReference type="Proteomes" id="UP000027219"/>
    </source>
</evidence>
<comment type="caution">
    <text evidence="7">The sequence shown here is derived from an EMBL/GenBank/DDBJ whole genome shotgun (WGS) entry which is preliminary data.</text>
</comment>
<keyword evidence="8" id="KW-1185">Reference proteome</keyword>
<dbReference type="Pfam" id="PF00313">
    <property type="entry name" value="CSD"/>
    <property type="match status" value="1"/>
</dbReference>
<dbReference type="PANTHER" id="PTHR11544">
    <property type="entry name" value="COLD SHOCK DOMAIN CONTAINING PROTEINS"/>
    <property type="match status" value="1"/>
</dbReference>
<accession>A0A066UPD3</accession>
<name>A0A066UPD3_9VIBR</name>
<dbReference type="SUPFAM" id="SSF50249">
    <property type="entry name" value="Nucleic acid-binding proteins"/>
    <property type="match status" value="1"/>
</dbReference>
<evidence type="ECO:0000313" key="7">
    <source>
        <dbReference type="EMBL" id="KDN29291.1"/>
    </source>
</evidence>
<dbReference type="SMART" id="SM00357">
    <property type="entry name" value="CSP"/>
    <property type="match status" value="1"/>
</dbReference>
<dbReference type="InterPro" id="IPR011129">
    <property type="entry name" value="CSD"/>
</dbReference>
<dbReference type="InterPro" id="IPR012156">
    <property type="entry name" value="Cold_shock_CspA"/>
</dbReference>
<dbReference type="PIRSF" id="PIRSF002599">
    <property type="entry name" value="Cold_shock_A"/>
    <property type="match status" value="1"/>
</dbReference>
<dbReference type="CDD" id="cd04458">
    <property type="entry name" value="CSP_CDS"/>
    <property type="match status" value="1"/>
</dbReference>
<dbReference type="GO" id="GO:0005829">
    <property type="term" value="C:cytosol"/>
    <property type="evidence" value="ECO:0007669"/>
    <property type="project" value="UniProtKB-ARBA"/>
</dbReference>
<evidence type="ECO:0000256" key="2">
    <source>
        <dbReference type="ARBA" id="ARBA00022490"/>
    </source>
</evidence>
<dbReference type="GO" id="GO:0003676">
    <property type="term" value="F:nucleic acid binding"/>
    <property type="evidence" value="ECO:0007669"/>
    <property type="project" value="InterPro"/>
</dbReference>
<dbReference type="RefSeq" id="WP_004740083.1">
    <property type="nucleotide sequence ID" value="NZ_AP025488.1"/>
</dbReference>
<organism evidence="7 8">
    <name type="scientific">Vibrio fortis</name>
    <dbReference type="NCBI Taxonomy" id="212667"/>
    <lineage>
        <taxon>Bacteria</taxon>
        <taxon>Pseudomonadati</taxon>
        <taxon>Pseudomonadota</taxon>
        <taxon>Gammaproteobacteria</taxon>
        <taxon>Vibrionales</taxon>
        <taxon>Vibrionaceae</taxon>
        <taxon>Vibrio</taxon>
    </lineage>
</organism>
<dbReference type="OrthoDB" id="9810590at2"/>
<reference evidence="7 8" key="1">
    <citation type="submission" date="2014-02" db="EMBL/GenBank/DDBJ databases">
        <title>Vibrio fortis Dalian14 Genome Sequencing.</title>
        <authorList>
            <person name="Wang Y."/>
            <person name="Song L."/>
            <person name="Liu G."/>
            <person name="Ding J."/>
        </authorList>
    </citation>
    <scope>NUCLEOTIDE SEQUENCE [LARGE SCALE GENOMIC DNA]</scope>
    <source>
        <strain evidence="7 8">Dalian14</strain>
    </source>
</reference>
<evidence type="ECO:0000313" key="5">
    <source>
        <dbReference type="EMBL" id="KAB0291888.1"/>
    </source>
</evidence>
<dbReference type="GeneID" id="89591710"/>
<dbReference type="FunFam" id="2.40.50.140:FF:000006">
    <property type="entry name" value="Cold shock protein CspC"/>
    <property type="match status" value="1"/>
</dbReference>
<evidence type="ECO:0000256" key="1">
    <source>
        <dbReference type="ARBA" id="ARBA00004496"/>
    </source>
</evidence>
<dbReference type="PROSITE" id="PS51857">
    <property type="entry name" value="CSD_2"/>
    <property type="match status" value="1"/>
</dbReference>
<evidence type="ECO:0000313" key="10">
    <source>
        <dbReference type="Proteomes" id="UP000326789"/>
    </source>
</evidence>
<evidence type="ECO:0000256" key="3">
    <source>
        <dbReference type="RuleBase" id="RU000408"/>
    </source>
</evidence>